<feature type="compositionally biased region" description="Basic and acidic residues" evidence="5">
    <location>
        <begin position="787"/>
        <end position="836"/>
    </location>
</feature>
<evidence type="ECO:0000256" key="5">
    <source>
        <dbReference type="SAM" id="MobiDB-lite"/>
    </source>
</evidence>
<dbReference type="GO" id="GO:0006139">
    <property type="term" value="P:nucleobase-containing compound metabolic process"/>
    <property type="evidence" value="ECO:0007669"/>
    <property type="project" value="InterPro"/>
</dbReference>
<dbReference type="AlphaFoldDB" id="A0AA85JLG3"/>
<organism evidence="7 8">
    <name type="scientific">Trichobilharzia regenti</name>
    <name type="common">Nasal bird schistosome</name>
    <dbReference type="NCBI Taxonomy" id="157069"/>
    <lineage>
        <taxon>Eukaryota</taxon>
        <taxon>Metazoa</taxon>
        <taxon>Spiralia</taxon>
        <taxon>Lophotrochozoa</taxon>
        <taxon>Platyhelminthes</taxon>
        <taxon>Trematoda</taxon>
        <taxon>Digenea</taxon>
        <taxon>Strigeidida</taxon>
        <taxon>Schistosomatoidea</taxon>
        <taxon>Schistosomatidae</taxon>
        <taxon>Trichobilharzia</taxon>
    </lineage>
</organism>
<proteinExistence type="predicted"/>
<dbReference type="CDD" id="cd22967">
    <property type="entry name" value="DD_AK7"/>
    <property type="match status" value="1"/>
</dbReference>
<evidence type="ECO:0000256" key="4">
    <source>
        <dbReference type="SAM" id="Coils"/>
    </source>
</evidence>
<feature type="region of interest" description="Disordered" evidence="5">
    <location>
        <begin position="669"/>
        <end position="699"/>
    </location>
</feature>
<evidence type="ECO:0000256" key="3">
    <source>
        <dbReference type="ARBA" id="ARBA00022777"/>
    </source>
</evidence>
<keyword evidence="6" id="KW-1133">Transmembrane helix</keyword>
<feature type="coiled-coil region" evidence="4">
    <location>
        <begin position="705"/>
        <end position="768"/>
    </location>
</feature>
<evidence type="ECO:0000256" key="2">
    <source>
        <dbReference type="ARBA" id="ARBA00022741"/>
    </source>
</evidence>
<sequence length="1033" mass="118106">MSEEEESPKSQNVFISELDCYVGKNIGKYLATQTPGVGVDEAYQEVDISADKQWEPNGPPPPKKNCFLISGTLRYTSSSKPKFAKEVLNYEERQRFLEHLLEFDAIIYDITENPEQIEEVLWLVESLEQRSEEFVTQKKFFLISNLMSWPMTKPSDPEDPGFVESEYRRRKPHPKFKEYLECEKAILRAGKKHKKKFITYVLACGVFYGCGEYLFQHLFKEAWLAQKPLPIYLNGENILPTVHVIDLARVIQCIIDNPPRQRYIVVRDDSQFTLSEIVKSISSALSHGNTKMYTKEDMEAYKIPPEISDLLTLNLRIEPGAIKEDMQFQWVSDSGIPNYISQLVNEFIEEHNLKPLRICILGPPCVGKTTLAKQLCQVYRLHHIHLNGLLFECIRNLLEPIKAYEHLLAIREEERLATELVSDADIESTEKILPQRNSGISRSSLVGNETKALATGGTTALDFTSTLNWSTKVSHPVNTTADSYDYDVDKNTLTGDEITSIRKSSVGETLADLEYYPISPSPVWNSEDELELLVNDCQERLEQLRENTDETGKLNDETLIRLLIQKLMSKPCQNQGFVLDGFPKTLEQAEALFRPDPEDEDILGNEKFPSSHRLITPNYVIYLMGSNELVRHRFNRQSTEAGLNPEQALIIPPLWRACLLGEKYTSQDADKMKSSVNNVENEPEKESEHLADTDENAPGEEMTVLKHLETQKHRHERRLEAYRAAMAPGAAAFRAALIDEANLFHEEKKEERRELRKAEKELFRALAAEEATAEGGTDGGGGGGGGQEKDEHEKIKETVNDAIPSEKAKEEGERDSEKGENVREEQQQEEEEHTKTESTLAELRLAHIPPIPETPDDTEENVLTYFDIREIHPVVIDMDKDFSSLIGTNGPQEDCFEKVRKVIGRQKAPYLPSIKLFSSSSKPGECEIQQRAMKHLKELQSVKMKISESQMERDKREEAKLLQQYQDDWNRWLSLLNAQNYQYTEAHSLPMRHYLMKYIMPDLSKALLKCTEIRPEDPVDFVAEYLLKTGISE</sequence>
<reference evidence="8" key="2">
    <citation type="submission" date="2023-11" db="UniProtKB">
        <authorList>
            <consortium name="WormBaseParasite"/>
        </authorList>
    </citation>
    <scope>IDENTIFICATION</scope>
</reference>
<dbReference type="Pfam" id="PF00406">
    <property type="entry name" value="ADK"/>
    <property type="match status" value="1"/>
</dbReference>
<feature type="compositionally biased region" description="Gly residues" evidence="5">
    <location>
        <begin position="776"/>
        <end position="786"/>
    </location>
</feature>
<dbReference type="InterPro" id="IPR036291">
    <property type="entry name" value="NAD(P)-bd_dom_sf"/>
</dbReference>
<keyword evidence="1" id="KW-0808">Transferase</keyword>
<keyword evidence="6" id="KW-0472">Membrane</keyword>
<dbReference type="InterPro" id="IPR027417">
    <property type="entry name" value="P-loop_NTPase"/>
</dbReference>
<dbReference type="InterPro" id="IPR047499">
    <property type="entry name" value="DD_AK7"/>
</dbReference>
<evidence type="ECO:0000313" key="8">
    <source>
        <dbReference type="WBParaSite" id="TREG1_32540.3"/>
    </source>
</evidence>
<dbReference type="Proteomes" id="UP000050795">
    <property type="component" value="Unassembled WGS sequence"/>
</dbReference>
<evidence type="ECO:0000313" key="7">
    <source>
        <dbReference type="Proteomes" id="UP000050795"/>
    </source>
</evidence>
<dbReference type="WBParaSite" id="TREG1_32540.3">
    <property type="protein sequence ID" value="TREG1_32540.3"/>
    <property type="gene ID" value="TREG1_32540"/>
</dbReference>
<dbReference type="Gene3D" id="1.20.890.10">
    <property type="entry name" value="cAMP-dependent protein kinase regulatory subunit, dimerization-anchoring domain"/>
    <property type="match status" value="1"/>
</dbReference>
<dbReference type="PANTHER" id="PTHR23359">
    <property type="entry name" value="NUCLEOTIDE KINASE"/>
    <property type="match status" value="1"/>
</dbReference>
<reference evidence="7" key="1">
    <citation type="submission" date="2022-06" db="EMBL/GenBank/DDBJ databases">
        <authorList>
            <person name="Berger JAMES D."/>
            <person name="Berger JAMES D."/>
        </authorList>
    </citation>
    <scope>NUCLEOTIDE SEQUENCE [LARGE SCALE GENOMIC DNA]</scope>
</reference>
<dbReference type="InterPro" id="IPR000850">
    <property type="entry name" value="Adenylat/UMP-CMP_kin"/>
</dbReference>
<dbReference type="SUPFAM" id="SSF52540">
    <property type="entry name" value="P-loop containing nucleoside triphosphate hydrolases"/>
    <property type="match status" value="2"/>
</dbReference>
<dbReference type="Pfam" id="PF05186">
    <property type="entry name" value="Dpy-30"/>
    <property type="match status" value="1"/>
</dbReference>
<accession>A0AA85JLG3</accession>
<keyword evidence="2" id="KW-0547">Nucleotide-binding</keyword>
<evidence type="ECO:0000256" key="1">
    <source>
        <dbReference type="ARBA" id="ARBA00022679"/>
    </source>
</evidence>
<name>A0AA85JLG3_TRIRE</name>
<feature type="transmembrane region" description="Helical" evidence="6">
    <location>
        <begin position="197"/>
        <end position="215"/>
    </location>
</feature>
<feature type="region of interest" description="Disordered" evidence="5">
    <location>
        <begin position="769"/>
        <end position="840"/>
    </location>
</feature>
<dbReference type="Gene3D" id="3.40.50.720">
    <property type="entry name" value="NAD(P)-binding Rossmann-like Domain"/>
    <property type="match status" value="1"/>
</dbReference>
<dbReference type="Gene3D" id="3.40.50.300">
    <property type="entry name" value="P-loop containing nucleotide triphosphate hydrolases"/>
    <property type="match status" value="2"/>
</dbReference>
<dbReference type="SUPFAM" id="SSF51735">
    <property type="entry name" value="NAD(P)-binding Rossmann-fold domains"/>
    <property type="match status" value="1"/>
</dbReference>
<evidence type="ECO:0008006" key="9">
    <source>
        <dbReference type="Google" id="ProtNLM"/>
    </source>
</evidence>
<dbReference type="InterPro" id="IPR007858">
    <property type="entry name" value="Dpy-30_motif"/>
</dbReference>
<protein>
    <recommendedName>
        <fullName evidence="9">Adenylate kinase 7</fullName>
    </recommendedName>
</protein>
<keyword evidence="6" id="KW-0812">Transmembrane</keyword>
<keyword evidence="7" id="KW-1185">Reference proteome</keyword>
<dbReference type="GO" id="GO:0019205">
    <property type="term" value="F:nucleobase-containing compound kinase activity"/>
    <property type="evidence" value="ECO:0007669"/>
    <property type="project" value="InterPro"/>
</dbReference>
<evidence type="ECO:0000256" key="6">
    <source>
        <dbReference type="SAM" id="Phobius"/>
    </source>
</evidence>
<feature type="compositionally biased region" description="Basic and acidic residues" evidence="5">
    <location>
        <begin position="682"/>
        <end position="692"/>
    </location>
</feature>
<dbReference type="GO" id="GO:0005524">
    <property type="term" value="F:ATP binding"/>
    <property type="evidence" value="ECO:0007669"/>
    <property type="project" value="InterPro"/>
</dbReference>
<keyword evidence="4" id="KW-0175">Coiled coil</keyword>
<keyword evidence="3" id="KW-0418">Kinase</keyword>